<dbReference type="Proteomes" id="UP000717696">
    <property type="component" value="Unassembled WGS sequence"/>
</dbReference>
<dbReference type="EMBL" id="JAGMUU010000004">
    <property type="protein sequence ID" value="KAH7155314.1"/>
    <property type="molecule type" value="Genomic_DNA"/>
</dbReference>
<keyword evidence="1" id="KW-0732">Signal</keyword>
<evidence type="ECO:0000313" key="3">
    <source>
        <dbReference type="Proteomes" id="UP000717696"/>
    </source>
</evidence>
<keyword evidence="3" id="KW-1185">Reference proteome</keyword>
<protein>
    <submittedName>
        <fullName evidence="2">Uncharacterized protein</fullName>
    </submittedName>
</protein>
<evidence type="ECO:0000313" key="2">
    <source>
        <dbReference type="EMBL" id="KAH7155314.1"/>
    </source>
</evidence>
<evidence type="ECO:0000256" key="1">
    <source>
        <dbReference type="SAM" id="SignalP"/>
    </source>
</evidence>
<accession>A0A9P9JCT7</accession>
<dbReference type="AlphaFoldDB" id="A0A9P9JCT7"/>
<reference evidence="2" key="1">
    <citation type="journal article" date="2021" name="Nat. Commun.">
        <title>Genetic determinants of endophytism in the Arabidopsis root mycobiome.</title>
        <authorList>
            <person name="Mesny F."/>
            <person name="Miyauchi S."/>
            <person name="Thiergart T."/>
            <person name="Pickel B."/>
            <person name="Atanasova L."/>
            <person name="Karlsson M."/>
            <person name="Huettel B."/>
            <person name="Barry K.W."/>
            <person name="Haridas S."/>
            <person name="Chen C."/>
            <person name="Bauer D."/>
            <person name="Andreopoulos W."/>
            <person name="Pangilinan J."/>
            <person name="LaButti K."/>
            <person name="Riley R."/>
            <person name="Lipzen A."/>
            <person name="Clum A."/>
            <person name="Drula E."/>
            <person name="Henrissat B."/>
            <person name="Kohler A."/>
            <person name="Grigoriev I.V."/>
            <person name="Martin F.M."/>
            <person name="Hacquard S."/>
        </authorList>
    </citation>
    <scope>NUCLEOTIDE SEQUENCE</scope>
    <source>
        <strain evidence="2">MPI-CAGE-AT-0021</strain>
    </source>
</reference>
<name>A0A9P9JCT7_9HYPO</name>
<feature type="signal peptide" evidence="1">
    <location>
        <begin position="1"/>
        <end position="19"/>
    </location>
</feature>
<feature type="chain" id="PRO_5040246587" evidence="1">
    <location>
        <begin position="20"/>
        <end position="136"/>
    </location>
</feature>
<organism evidence="2 3">
    <name type="scientific">Dactylonectria estremocensis</name>
    <dbReference type="NCBI Taxonomy" id="1079267"/>
    <lineage>
        <taxon>Eukaryota</taxon>
        <taxon>Fungi</taxon>
        <taxon>Dikarya</taxon>
        <taxon>Ascomycota</taxon>
        <taxon>Pezizomycotina</taxon>
        <taxon>Sordariomycetes</taxon>
        <taxon>Hypocreomycetidae</taxon>
        <taxon>Hypocreales</taxon>
        <taxon>Nectriaceae</taxon>
        <taxon>Dactylonectria</taxon>
    </lineage>
</organism>
<comment type="caution">
    <text evidence="2">The sequence shown here is derived from an EMBL/GenBank/DDBJ whole genome shotgun (WGS) entry which is preliminary data.</text>
</comment>
<sequence length="136" mass="14918">MHLSTLLFGVASLAAATHAASIPNGEPQLEARQGTEQVYLQTTVHQGLLSQPRPEGCVLRLLSSSVRPTNATKRVVNRINTESERSEWKEAKAEEQMMAAQVAMNEALNCLARLRRQKRALKSKGSWDGASWAPVP</sequence>
<gene>
    <name evidence="2" type="ORF">B0J13DRAFT_223154</name>
</gene>
<proteinExistence type="predicted"/>